<evidence type="ECO:0000256" key="6">
    <source>
        <dbReference type="ARBA" id="ARBA00022847"/>
    </source>
</evidence>
<feature type="transmembrane region" description="Helical" evidence="12">
    <location>
        <begin position="352"/>
        <end position="371"/>
    </location>
</feature>
<gene>
    <name evidence="13" type="ORF">WH47_03764</name>
</gene>
<evidence type="ECO:0000256" key="4">
    <source>
        <dbReference type="ARBA" id="ARBA00022692"/>
    </source>
</evidence>
<dbReference type="FunFam" id="1.20.1280.290:FF:000016">
    <property type="entry name" value="Cystinosin homolog"/>
    <property type="match status" value="1"/>
</dbReference>
<dbReference type="Pfam" id="PF09776">
    <property type="entry name" value="Mitoc_L55"/>
    <property type="match status" value="1"/>
</dbReference>
<dbReference type="GO" id="GO:0003735">
    <property type="term" value="F:structural constituent of ribosome"/>
    <property type="evidence" value="ECO:0007669"/>
    <property type="project" value="InterPro"/>
</dbReference>
<dbReference type="GO" id="GO:0015184">
    <property type="term" value="F:L-cystine transmembrane transporter activity"/>
    <property type="evidence" value="ECO:0007669"/>
    <property type="project" value="TreeGrafter"/>
</dbReference>
<comment type="subcellular location">
    <subcellularLocation>
        <location evidence="1">Lysosome membrane</location>
        <topology evidence="1">Multi-pass membrane protein</topology>
    </subcellularLocation>
</comment>
<dbReference type="Gene3D" id="1.20.1280.290">
    <property type="match status" value="1"/>
</dbReference>
<reference evidence="13 14" key="1">
    <citation type="submission" date="2015-07" db="EMBL/GenBank/DDBJ databases">
        <title>The genome of Habropoda laboriosa.</title>
        <authorList>
            <person name="Pan H."/>
            <person name="Kapheim K."/>
        </authorList>
    </citation>
    <scope>NUCLEOTIDE SEQUENCE [LARGE SCALE GENOMIC DNA]</scope>
    <source>
        <strain evidence="13">0110345459</strain>
    </source>
</reference>
<protein>
    <recommendedName>
        <fullName evidence="11">Cystinosin homolog</fullName>
    </recommendedName>
</protein>
<evidence type="ECO:0000256" key="8">
    <source>
        <dbReference type="ARBA" id="ARBA00023136"/>
    </source>
</evidence>
<evidence type="ECO:0000256" key="2">
    <source>
        <dbReference type="ARBA" id="ARBA00006855"/>
    </source>
</evidence>
<feature type="transmembrane region" description="Helical" evidence="12">
    <location>
        <begin position="279"/>
        <end position="297"/>
    </location>
</feature>
<keyword evidence="5" id="KW-0677">Repeat</keyword>
<evidence type="ECO:0000256" key="7">
    <source>
        <dbReference type="ARBA" id="ARBA00022989"/>
    </source>
</evidence>
<keyword evidence="3" id="KW-0813">Transport</keyword>
<dbReference type="InterPro" id="IPR018615">
    <property type="entry name" value="Ribosomal_mL55"/>
</dbReference>
<dbReference type="Pfam" id="PF04193">
    <property type="entry name" value="PQ-loop"/>
    <property type="match status" value="2"/>
</dbReference>
<feature type="transmembrane region" description="Helical" evidence="12">
    <location>
        <begin position="137"/>
        <end position="157"/>
    </location>
</feature>
<sequence length="491" mass="56258">MFCTKFLLDLFQKPQKMALLWFVGIFSIVVAQQVQADFEVSTQDLTVLLNNTKSFQLYLTKNLSEDVLVTLQVQHADLVSAAPNFSIPANSAEKEWSIFVTGHRAGHSVVSINVTPSNVTDFSQAFVRVTIEKSDTLYYMSSVVGWIYFLAWSVSFYPQIYSNYKRKSVVGLNFDYLSLNLVGFIMYGLFNSGLFWIEEVELEYFRRYPKGLNPVQVNDIFFSLHAVFATVITIIQCFIYEIGNQRVSNTARIIHGVFAVFIITSMVLAIVKTVTWLDFLYYCSYVKLCITLIKYVPQAFYNYKRKSTVGWSIGNIFLDFTGGILSMLQMALNAYNYDDVESIFGDPTKFGLGFFSVAFDIFFIIQHYVLYRMNISSFLRTTQTALSLHRNFNCWTAAITKKHRKLYFNTYPTYLVLPDGRSITIDYEEPRKILTLPLNIETLSAEERIRRLEKLKRHGNTMVGVSSVIVGHEVAALVFLQVYSTIVPTLS</sequence>
<evidence type="ECO:0000256" key="5">
    <source>
        <dbReference type="ARBA" id="ARBA00022737"/>
    </source>
</evidence>
<feature type="transmembrane region" description="Helical" evidence="12">
    <location>
        <begin position="253"/>
        <end position="273"/>
    </location>
</feature>
<dbReference type="NCBIfam" id="TIGR00951">
    <property type="entry name" value="2A43"/>
    <property type="match status" value="1"/>
</dbReference>
<name>A0A0L7QW11_9HYME</name>
<dbReference type="PANTHER" id="PTHR13131:SF5">
    <property type="entry name" value="CYSTINOSIN"/>
    <property type="match status" value="1"/>
</dbReference>
<evidence type="ECO:0000256" key="10">
    <source>
        <dbReference type="ARBA" id="ARBA00048473"/>
    </source>
</evidence>
<keyword evidence="14" id="KW-1185">Reference proteome</keyword>
<dbReference type="STRING" id="597456.A0A0L7QW11"/>
<keyword evidence="8 12" id="KW-0472">Membrane</keyword>
<dbReference type="InterPro" id="IPR006603">
    <property type="entry name" value="PQ-loop_rpt"/>
</dbReference>
<dbReference type="SMART" id="SM00679">
    <property type="entry name" value="CTNS"/>
    <property type="match status" value="2"/>
</dbReference>
<dbReference type="Gene3D" id="6.20.130.20">
    <property type="entry name" value="Mitochondrial ribosomal protein L55"/>
    <property type="match status" value="1"/>
</dbReference>
<keyword evidence="9" id="KW-0458">Lysosome</keyword>
<dbReference type="GO" id="GO:0015293">
    <property type="term" value="F:symporter activity"/>
    <property type="evidence" value="ECO:0007669"/>
    <property type="project" value="UniProtKB-KW"/>
</dbReference>
<evidence type="ECO:0000256" key="12">
    <source>
        <dbReference type="SAM" id="Phobius"/>
    </source>
</evidence>
<evidence type="ECO:0000256" key="9">
    <source>
        <dbReference type="ARBA" id="ARBA00023228"/>
    </source>
</evidence>
<feature type="transmembrane region" description="Helical" evidence="12">
    <location>
        <begin position="309"/>
        <end position="332"/>
    </location>
</feature>
<feature type="transmembrane region" description="Helical" evidence="12">
    <location>
        <begin position="177"/>
        <end position="197"/>
    </location>
</feature>
<evidence type="ECO:0000313" key="13">
    <source>
        <dbReference type="EMBL" id="KOC62780.1"/>
    </source>
</evidence>
<comment type="similarity">
    <text evidence="2">Belongs to the cystinosin family.</text>
</comment>
<evidence type="ECO:0000256" key="11">
    <source>
        <dbReference type="ARBA" id="ARBA00074957"/>
    </source>
</evidence>
<dbReference type="EMBL" id="KQ414721">
    <property type="protein sequence ID" value="KOC62780.1"/>
    <property type="molecule type" value="Genomic_DNA"/>
</dbReference>
<dbReference type="AlphaFoldDB" id="A0A0L7QW11"/>
<feature type="transmembrane region" description="Helical" evidence="12">
    <location>
        <begin position="220"/>
        <end position="241"/>
    </location>
</feature>
<dbReference type="InterPro" id="IPR005282">
    <property type="entry name" value="LC_transporter"/>
</dbReference>
<keyword evidence="6" id="KW-0769">Symport</keyword>
<keyword evidence="7 12" id="KW-1133">Transmembrane helix</keyword>
<proteinExistence type="inferred from homology"/>
<dbReference type="InterPro" id="IPR044884">
    <property type="entry name" value="Ribosomal_mL55_sf"/>
</dbReference>
<evidence type="ECO:0000256" key="1">
    <source>
        <dbReference type="ARBA" id="ARBA00004155"/>
    </source>
</evidence>
<evidence type="ECO:0000256" key="3">
    <source>
        <dbReference type="ARBA" id="ARBA00022448"/>
    </source>
</evidence>
<comment type="catalytic activity">
    <reaction evidence="10">
        <text>L-cystine(out) + H(+)(out) = L-cystine(in) + H(+)(in)</text>
        <dbReference type="Rhea" id="RHEA:66172"/>
        <dbReference type="ChEBI" id="CHEBI:15378"/>
        <dbReference type="ChEBI" id="CHEBI:35491"/>
    </reaction>
    <physiologicalReaction direction="left-to-right" evidence="10">
        <dbReference type="Rhea" id="RHEA:66173"/>
    </physiologicalReaction>
</comment>
<dbReference type="PANTHER" id="PTHR13131">
    <property type="entry name" value="CYSTINOSIN"/>
    <property type="match status" value="1"/>
</dbReference>
<accession>A0A0L7QW11</accession>
<dbReference type="GO" id="GO:0005762">
    <property type="term" value="C:mitochondrial large ribosomal subunit"/>
    <property type="evidence" value="ECO:0007669"/>
    <property type="project" value="InterPro"/>
</dbReference>
<feature type="transmembrane region" description="Helical" evidence="12">
    <location>
        <begin position="461"/>
        <end position="483"/>
    </location>
</feature>
<keyword evidence="4 12" id="KW-0812">Transmembrane</keyword>
<dbReference type="Proteomes" id="UP000053825">
    <property type="component" value="Unassembled WGS sequence"/>
</dbReference>
<evidence type="ECO:0000313" key="14">
    <source>
        <dbReference type="Proteomes" id="UP000053825"/>
    </source>
</evidence>
<dbReference type="FunFam" id="1.20.1280.290:FF:000018">
    <property type="entry name" value="Cystinosin homolog"/>
    <property type="match status" value="1"/>
</dbReference>
<organism evidence="13 14">
    <name type="scientific">Habropoda laboriosa</name>
    <dbReference type="NCBI Taxonomy" id="597456"/>
    <lineage>
        <taxon>Eukaryota</taxon>
        <taxon>Metazoa</taxon>
        <taxon>Ecdysozoa</taxon>
        <taxon>Arthropoda</taxon>
        <taxon>Hexapoda</taxon>
        <taxon>Insecta</taxon>
        <taxon>Pterygota</taxon>
        <taxon>Neoptera</taxon>
        <taxon>Endopterygota</taxon>
        <taxon>Hymenoptera</taxon>
        <taxon>Apocrita</taxon>
        <taxon>Aculeata</taxon>
        <taxon>Apoidea</taxon>
        <taxon>Anthophila</taxon>
        <taxon>Apidae</taxon>
        <taxon>Habropoda</taxon>
    </lineage>
</organism>
<dbReference type="GO" id="GO:0005765">
    <property type="term" value="C:lysosomal membrane"/>
    <property type="evidence" value="ECO:0007669"/>
    <property type="project" value="UniProtKB-SubCell"/>
</dbReference>
<dbReference type="OrthoDB" id="9986315at2759"/>